<keyword evidence="1" id="KW-0378">Hydrolase</keyword>
<dbReference type="Pfam" id="PF00395">
    <property type="entry name" value="SLH"/>
    <property type="match status" value="2"/>
</dbReference>
<comment type="caution">
    <text evidence="4">The sequence shown here is derived from an EMBL/GenBank/DDBJ whole genome shotgun (WGS) entry which is preliminary data.</text>
</comment>
<evidence type="ECO:0000313" key="5">
    <source>
        <dbReference type="Proteomes" id="UP000245202"/>
    </source>
</evidence>
<evidence type="ECO:0000256" key="2">
    <source>
        <dbReference type="SAM" id="MobiDB-lite"/>
    </source>
</evidence>
<reference evidence="4 5" key="1">
    <citation type="submission" date="2017-08" db="EMBL/GenBank/DDBJ databases">
        <title>Substantial Increase in Enzyme Production by Combined Drug-Resistance Mutations in Paenibacillus agaridevorans.</title>
        <authorList>
            <person name="Tanaka Y."/>
            <person name="Funane K."/>
            <person name="Hosaka T."/>
            <person name="Shiwa Y."/>
            <person name="Fujita N."/>
            <person name="Miyazaki T."/>
            <person name="Yoshikawa H."/>
            <person name="Murakami K."/>
            <person name="Kasahara K."/>
            <person name="Inaoka T."/>
            <person name="Hiraga Y."/>
            <person name="Ochi K."/>
        </authorList>
    </citation>
    <scope>NUCLEOTIDE SEQUENCE [LARGE SCALE GENOMIC DNA]</scope>
    <source>
        <strain evidence="4 5">T-3040</strain>
    </source>
</reference>
<sequence length="1309" mass="144631">MLIGDRKSRSMWAKLLIFMLVFSLLGLDSIIRFEKAYAAVKPFNDIDSSYAKKEIEALVNAGVIAGYTDGTFKPGKAITRAEFAKILSTLLGLPEQPQQAAHFNDITERSWYRGYVGALVEAGIVRGTSATRFSPDALVTREQMVVFFIRAFDLAEKANERDWGMKWTDADQIAAWAKPSVDLASYIGFVRGIANADQSLRFEPKNSSDRQAVARLAYEYMTSVNMYLGRIGAGNGENGKPETPEPEAPKPKPEDNSVNPSVPGTEEPGGGNPPEKPALTIVKNGQKNASIIIAADEDERVEAAANTLAEYVQKSTGAVLPVLTADQLPAIETPVQIHIGTNHSQADSHLDSLLQDLDGDGFVIHPHGNNIVIAGSTVYGTMNGVYEFLERYVGVRWLIPGIDGEDVPQHTALSVEAVDVIEKPASIHRVISPLVEKPELQHPLQLQNQWAQRNRLQGKYNMPIEFHHNLYTLFPVEKYGTTRPDFYPNNSPPAPGNKGWQPCFSAEGSVDAAVSGIIEYFDANPQATSFSLGVNDSSNYCESNVNHPQYPNKINSVGRIDHSELYYSWVNEVVENVLTANNNKYADKWFGLLAYDEVNDPPTFALNPRVVPFVTKDRLAWIDPDIRAVEHDLAEKWGKVTSQMGWYDYMYGTLYAVPRVYPSVIADNYRYAKANGVKAHYAEMYGNAGDGPKAWLAAKLLWNPDQDEDALLQEWYERAVGPAAAPDVAAYYALWENFWTSKIKETEWFELGKDLTYLTFNDASYLNAVTVEMISESRVLLESAVAKAVTDKQKARASLLLRAFEYYEASALSYPKQNGPLTTEEDALELLEFIANTIEEKLTYAQERLRLLEEHKNDPLLTNPTSIRLDWSGWNKYDFWNLVEYVREHESNGGAVTQKIRLLANGEDSSIIRSFAQLLEETLFGEWSLTKNSSFEDNSAIAAPWELWVSSTGTIKKAEGVAHTGNHSLVVDKLNRGGPAQYVKIKPGLVGSRAYYYTPVGAEHDGTVQLLFNVKDAQGANLTVIQSEVKSIKKTAGSWASIELLEEIPAMIGGKQVTQIQAVILINGFTEGTDLYLDDFEVFQKRSANDTFTITADTFWELMDNISQHEVPGGPNLAKVEALANESVTSEGTEYARLMLKMLAGAEPVNDNASFENGAGTLVPPWTLFVTNGAATMEHMTDSVYAHSGNAGVKIQGTAVQKIPNQYFNFEPGAAAIKVFYKIPEEMTATGTIQLGINMNTSEGAPVKSTRSQAEQISGLPGEWSSAQFALMIPETFNNMSVGKTQLIIIINGLPQEVPIYLDDAAVYQ</sequence>
<protein>
    <recommendedName>
        <fullName evidence="3">SLH domain-containing protein</fullName>
    </recommendedName>
</protein>
<name>A0A2R5EKX8_9BACL</name>
<dbReference type="InterPro" id="IPR001119">
    <property type="entry name" value="SLH_dom"/>
</dbReference>
<dbReference type="SUPFAM" id="SSF55545">
    <property type="entry name" value="beta-N-acetylhexosaminidase-like domain"/>
    <property type="match status" value="1"/>
</dbReference>
<evidence type="ECO:0000259" key="3">
    <source>
        <dbReference type="PROSITE" id="PS51272"/>
    </source>
</evidence>
<dbReference type="EMBL" id="BDQX01000087">
    <property type="protein sequence ID" value="GBG07300.1"/>
    <property type="molecule type" value="Genomic_DNA"/>
</dbReference>
<feature type="domain" description="SLH" evidence="3">
    <location>
        <begin position="103"/>
        <end position="162"/>
    </location>
</feature>
<evidence type="ECO:0000256" key="1">
    <source>
        <dbReference type="ARBA" id="ARBA00022801"/>
    </source>
</evidence>
<dbReference type="Gene3D" id="3.30.379.10">
    <property type="entry name" value="Chitobiase/beta-hexosaminidase domain 2-like"/>
    <property type="match status" value="1"/>
</dbReference>
<dbReference type="Pfam" id="PF16126">
    <property type="entry name" value="DUF4838"/>
    <property type="match status" value="1"/>
</dbReference>
<keyword evidence="5" id="KW-1185">Reference proteome</keyword>
<dbReference type="RefSeq" id="WP_108992381.1">
    <property type="nucleotide sequence ID" value="NZ_BDQX01000087.1"/>
</dbReference>
<dbReference type="PROSITE" id="PS51272">
    <property type="entry name" value="SLH"/>
    <property type="match status" value="2"/>
</dbReference>
<dbReference type="Proteomes" id="UP000245202">
    <property type="component" value="Unassembled WGS sequence"/>
</dbReference>
<accession>A0A2R5EKX8</accession>
<dbReference type="GO" id="GO:0005975">
    <property type="term" value="P:carbohydrate metabolic process"/>
    <property type="evidence" value="ECO:0007669"/>
    <property type="project" value="UniProtKB-ARBA"/>
</dbReference>
<dbReference type="Gene3D" id="2.60.120.260">
    <property type="entry name" value="Galactose-binding domain-like"/>
    <property type="match status" value="2"/>
</dbReference>
<dbReference type="PANTHER" id="PTHR47406:SF2">
    <property type="entry name" value="ALPHA GLUCURONIDASE N-TERMINAL DOMAIN-CONTAINING PROTEIN"/>
    <property type="match status" value="1"/>
</dbReference>
<gene>
    <name evidence="4" type="ORF">PAT3040_01848</name>
</gene>
<dbReference type="InterPro" id="IPR029018">
    <property type="entry name" value="Hex-like_dom2"/>
</dbReference>
<proteinExistence type="predicted"/>
<feature type="region of interest" description="Disordered" evidence="2">
    <location>
        <begin position="232"/>
        <end position="279"/>
    </location>
</feature>
<dbReference type="PANTHER" id="PTHR47406">
    <property type="entry name" value="COAGULATION FACTOR 5/8 TYPE, C-TERMINAL"/>
    <property type="match status" value="1"/>
</dbReference>
<dbReference type="GO" id="GO:0016787">
    <property type="term" value="F:hydrolase activity"/>
    <property type="evidence" value="ECO:0007669"/>
    <property type="project" value="UniProtKB-KW"/>
</dbReference>
<feature type="domain" description="SLH" evidence="3">
    <location>
        <begin position="38"/>
        <end position="101"/>
    </location>
</feature>
<organism evidence="4 5">
    <name type="scientific">Paenibacillus agaridevorans</name>
    <dbReference type="NCBI Taxonomy" id="171404"/>
    <lineage>
        <taxon>Bacteria</taxon>
        <taxon>Bacillati</taxon>
        <taxon>Bacillota</taxon>
        <taxon>Bacilli</taxon>
        <taxon>Bacillales</taxon>
        <taxon>Paenibacillaceae</taxon>
        <taxon>Paenibacillus</taxon>
    </lineage>
</organism>
<feature type="compositionally biased region" description="Basic and acidic residues" evidence="2">
    <location>
        <begin position="239"/>
        <end position="255"/>
    </location>
</feature>
<evidence type="ECO:0000313" key="4">
    <source>
        <dbReference type="EMBL" id="GBG07300.1"/>
    </source>
</evidence>
<dbReference type="InterPro" id="IPR032287">
    <property type="entry name" value="DUF4838"/>
</dbReference>